<gene>
    <name evidence="2" type="ORF">KTS37_06345</name>
</gene>
<dbReference type="EMBL" id="JAHQXE010000002">
    <property type="protein sequence ID" value="MBV0901407.1"/>
    <property type="molecule type" value="Genomic_DNA"/>
</dbReference>
<name>A0AA41KEW6_9EURY</name>
<protein>
    <submittedName>
        <fullName evidence="2">Uncharacterized protein</fullName>
    </submittedName>
</protein>
<reference evidence="2" key="1">
    <citation type="submission" date="2021-06" db="EMBL/GenBank/DDBJ databases">
        <title>New haloarchaea isolates fom saline soil.</title>
        <authorList>
            <person name="Duran-Viseras A."/>
            <person name="Sanchez-Porro C.S."/>
            <person name="Ventosa A."/>
        </authorList>
    </citation>
    <scope>NUCLEOTIDE SEQUENCE</scope>
    <source>
        <strain evidence="2">JCM 18369</strain>
    </source>
</reference>
<organism evidence="2 3">
    <name type="scientific">Haloarcula salina</name>
    <dbReference type="NCBI Taxonomy" id="1429914"/>
    <lineage>
        <taxon>Archaea</taxon>
        <taxon>Methanobacteriati</taxon>
        <taxon>Methanobacteriota</taxon>
        <taxon>Stenosarchaea group</taxon>
        <taxon>Halobacteria</taxon>
        <taxon>Halobacteriales</taxon>
        <taxon>Haloarculaceae</taxon>
        <taxon>Haloarcula</taxon>
    </lineage>
</organism>
<feature type="compositionally biased region" description="Acidic residues" evidence="1">
    <location>
        <begin position="12"/>
        <end position="25"/>
    </location>
</feature>
<dbReference type="RefSeq" id="WP_162412621.1">
    <property type="nucleotide sequence ID" value="NZ_JAHQXE010000002.1"/>
</dbReference>
<evidence type="ECO:0000256" key="1">
    <source>
        <dbReference type="SAM" id="MobiDB-lite"/>
    </source>
</evidence>
<sequence>MQTDDERRYGEDVADTDPAEDEDAREIEQFEAKYQEYQERNASDEISNVTTTDINTGEELPYFTWVPYKGPRGGRGWRNTRTGEVRYELRKPGPREPSISEGYQKGI</sequence>
<dbReference type="Proteomes" id="UP001166304">
    <property type="component" value="Unassembled WGS sequence"/>
</dbReference>
<evidence type="ECO:0000313" key="2">
    <source>
        <dbReference type="EMBL" id="MBV0901407.1"/>
    </source>
</evidence>
<comment type="caution">
    <text evidence="2">The sequence shown here is derived from an EMBL/GenBank/DDBJ whole genome shotgun (WGS) entry which is preliminary data.</text>
</comment>
<feature type="region of interest" description="Disordered" evidence="1">
    <location>
        <begin position="1"/>
        <end position="25"/>
    </location>
</feature>
<proteinExistence type="predicted"/>
<keyword evidence="3" id="KW-1185">Reference proteome</keyword>
<feature type="compositionally biased region" description="Basic and acidic residues" evidence="1">
    <location>
        <begin position="1"/>
        <end position="11"/>
    </location>
</feature>
<evidence type="ECO:0000313" key="3">
    <source>
        <dbReference type="Proteomes" id="UP001166304"/>
    </source>
</evidence>
<dbReference type="AlphaFoldDB" id="A0AA41KEW6"/>
<accession>A0AA41KEW6</accession>